<protein>
    <submittedName>
        <fullName evidence="1">Uncharacterized protein</fullName>
    </submittedName>
</protein>
<proteinExistence type="predicted"/>
<reference evidence="1 2" key="1">
    <citation type="journal article" date="2014" name="Agronomy (Basel)">
        <title>A Draft Genome Sequence for Ensete ventricosum, the Drought-Tolerant Tree Against Hunger.</title>
        <authorList>
            <person name="Harrison J."/>
            <person name="Moore K.A."/>
            <person name="Paszkiewicz K."/>
            <person name="Jones T."/>
            <person name="Grant M."/>
            <person name="Ambacheew D."/>
            <person name="Muzemil S."/>
            <person name="Studholme D.J."/>
        </authorList>
    </citation>
    <scope>NUCLEOTIDE SEQUENCE [LARGE SCALE GENOMIC DNA]</scope>
</reference>
<dbReference type="AlphaFoldDB" id="A0A426X6X9"/>
<evidence type="ECO:0000313" key="2">
    <source>
        <dbReference type="Proteomes" id="UP000287651"/>
    </source>
</evidence>
<sequence>MVPQRRVFRVYASKLASDGSLGRQLMGAMYHRGSSQIASTSESHGGDLIILRSPRPRNEVGSTQYYTFLLIGVGDKGDGESGTIPEASRSIKDLLQVGGL</sequence>
<organism evidence="1 2">
    <name type="scientific">Ensete ventricosum</name>
    <name type="common">Abyssinian banana</name>
    <name type="synonym">Musa ensete</name>
    <dbReference type="NCBI Taxonomy" id="4639"/>
    <lineage>
        <taxon>Eukaryota</taxon>
        <taxon>Viridiplantae</taxon>
        <taxon>Streptophyta</taxon>
        <taxon>Embryophyta</taxon>
        <taxon>Tracheophyta</taxon>
        <taxon>Spermatophyta</taxon>
        <taxon>Magnoliopsida</taxon>
        <taxon>Liliopsida</taxon>
        <taxon>Zingiberales</taxon>
        <taxon>Musaceae</taxon>
        <taxon>Ensete</taxon>
    </lineage>
</organism>
<evidence type="ECO:0000313" key="1">
    <source>
        <dbReference type="EMBL" id="RRT35217.1"/>
    </source>
</evidence>
<comment type="caution">
    <text evidence="1">The sequence shown here is derived from an EMBL/GenBank/DDBJ whole genome shotgun (WGS) entry which is preliminary data.</text>
</comment>
<dbReference type="Proteomes" id="UP000287651">
    <property type="component" value="Unassembled WGS sequence"/>
</dbReference>
<accession>A0A426X6X9</accession>
<gene>
    <name evidence="1" type="ORF">B296_00051607</name>
</gene>
<dbReference type="EMBL" id="AMZH03025368">
    <property type="protein sequence ID" value="RRT35217.1"/>
    <property type="molecule type" value="Genomic_DNA"/>
</dbReference>
<name>A0A426X6X9_ENSVE</name>